<gene>
    <name evidence="2" type="ORF">GCM10017668_26970</name>
</gene>
<evidence type="ECO:0000256" key="1">
    <source>
        <dbReference type="SAM" id="MobiDB-lite"/>
    </source>
</evidence>
<feature type="region of interest" description="Disordered" evidence="1">
    <location>
        <begin position="70"/>
        <end position="112"/>
    </location>
</feature>
<dbReference type="AlphaFoldDB" id="A0A7G1NGT0"/>
<dbReference type="Proteomes" id="UP000516373">
    <property type="component" value="Chromosome"/>
</dbReference>
<evidence type="ECO:0000313" key="3">
    <source>
        <dbReference type="Proteomes" id="UP000516373"/>
    </source>
</evidence>
<reference evidence="2 3" key="1">
    <citation type="journal article" date="2014" name="Int. J. Syst. Evol. Microbiol.">
        <title>Complete genome sequence of Corynebacterium casei LMG S-19264T (=DSM 44701T), isolated from a smear-ripened cheese.</title>
        <authorList>
            <consortium name="US DOE Joint Genome Institute (JGI-PGF)"/>
            <person name="Walter F."/>
            <person name="Albersmeier A."/>
            <person name="Kalinowski J."/>
            <person name="Ruckert C."/>
        </authorList>
    </citation>
    <scope>NUCLEOTIDE SEQUENCE [LARGE SCALE GENOMIC DNA]</scope>
    <source>
        <strain evidence="2 3">JCM 4255</strain>
    </source>
</reference>
<sequence length="147" mass="13740">MGRGWGIAAGRDHCAGTRGAASGEVEAGAAASPRGARVTGVSVALRGAVRVGAGVDGRVSAGRVREALARAEAGGRPPAAARRECPLPGERGGAAAAGAGGADPGPPRAPARAVALTGVPGVPGAPGGVFEGVCGAVWAGAAGVVLP</sequence>
<proteinExistence type="predicted"/>
<feature type="compositionally biased region" description="Low complexity" evidence="1">
    <location>
        <begin position="70"/>
        <end position="97"/>
    </location>
</feature>
<dbReference type="KEGG" id="stui:GCM10017668_26970"/>
<name>A0A7G1NGT0_9ACTN</name>
<organism evidence="2 3">
    <name type="scientific">Streptomyces tuirus</name>
    <dbReference type="NCBI Taxonomy" id="68278"/>
    <lineage>
        <taxon>Bacteria</taxon>
        <taxon>Bacillati</taxon>
        <taxon>Actinomycetota</taxon>
        <taxon>Actinomycetes</taxon>
        <taxon>Kitasatosporales</taxon>
        <taxon>Streptomycetaceae</taxon>
        <taxon>Streptomyces</taxon>
    </lineage>
</organism>
<dbReference type="EMBL" id="AP023439">
    <property type="protein sequence ID" value="BCL20854.1"/>
    <property type="molecule type" value="Genomic_DNA"/>
</dbReference>
<accession>A0A7G1NGT0</accession>
<protein>
    <submittedName>
        <fullName evidence="2">Uncharacterized protein</fullName>
    </submittedName>
</protein>
<evidence type="ECO:0000313" key="2">
    <source>
        <dbReference type="EMBL" id="BCL20854.1"/>
    </source>
</evidence>